<sequence length="316" mass="34526">MHASIGGRPVLLADRDIGIPRPKSHTRGAFGVWLAISDLLATVISYYRPSAVSTSGWEEGFPAFEDIVGDDAHGDLDFSTLGILELYYHCVAILSCRYKLTDGLDGTKVSSIRQGLAAVRIHSIVASECAGRLPPLPIIPYAISLSMSVSYRQLRSSKLITHFNRAKASLETCCYLLEDLSPRWSSAEAMARLGRKALQHIDHEHPQYAQYAQPKTALLPQPPRIHPGRPEPIDLSNNNEIQSDPGESGGNTGMSVTDLTPEMSMKSPLPSMNGIDASMDGFADIDTLFGEFLDLSLPTNFWDPIFTETEPNNQGS</sequence>
<dbReference type="PANTHER" id="PTHR47171">
    <property type="entry name" value="FARA-RELATED"/>
    <property type="match status" value="1"/>
</dbReference>
<gene>
    <name evidence="6" type="ORF">N7494_011511</name>
</gene>
<evidence type="ECO:0008006" key="8">
    <source>
        <dbReference type="Google" id="ProtNLM"/>
    </source>
</evidence>
<evidence type="ECO:0000256" key="5">
    <source>
        <dbReference type="SAM" id="MobiDB-lite"/>
    </source>
</evidence>
<comment type="caution">
    <text evidence="6">The sequence shown here is derived from an EMBL/GenBank/DDBJ whole genome shotgun (WGS) entry which is preliminary data.</text>
</comment>
<accession>A0AAD6CJW5</accession>
<keyword evidence="7" id="KW-1185">Reference proteome</keyword>
<keyword evidence="2" id="KW-0805">Transcription regulation</keyword>
<dbReference type="GO" id="GO:0003677">
    <property type="term" value="F:DNA binding"/>
    <property type="evidence" value="ECO:0007669"/>
    <property type="project" value="UniProtKB-KW"/>
</dbReference>
<evidence type="ECO:0000256" key="3">
    <source>
        <dbReference type="ARBA" id="ARBA00023125"/>
    </source>
</evidence>
<dbReference type="Proteomes" id="UP001220324">
    <property type="component" value="Unassembled WGS sequence"/>
</dbReference>
<keyword evidence="1" id="KW-0862">Zinc</keyword>
<reference evidence="6 7" key="1">
    <citation type="journal article" date="2023" name="IMA Fungus">
        <title>Comparative genomic study of the Penicillium genus elucidates a diverse pangenome and 15 lateral gene transfer events.</title>
        <authorList>
            <person name="Petersen C."/>
            <person name="Sorensen T."/>
            <person name="Nielsen M.R."/>
            <person name="Sondergaard T.E."/>
            <person name="Sorensen J.L."/>
            <person name="Fitzpatrick D.A."/>
            <person name="Frisvad J.C."/>
            <person name="Nielsen K.L."/>
        </authorList>
    </citation>
    <scope>NUCLEOTIDE SEQUENCE [LARGE SCALE GENOMIC DNA]</scope>
    <source>
        <strain evidence="6 7">IBT 35679</strain>
    </source>
</reference>
<feature type="region of interest" description="Disordered" evidence="5">
    <location>
        <begin position="218"/>
        <end position="265"/>
    </location>
</feature>
<proteinExistence type="predicted"/>
<dbReference type="EMBL" id="JAQIZZ010000008">
    <property type="protein sequence ID" value="KAJ5524861.1"/>
    <property type="molecule type" value="Genomic_DNA"/>
</dbReference>
<evidence type="ECO:0000313" key="6">
    <source>
        <dbReference type="EMBL" id="KAJ5524861.1"/>
    </source>
</evidence>
<dbReference type="AlphaFoldDB" id="A0AAD6CJW5"/>
<evidence type="ECO:0000256" key="2">
    <source>
        <dbReference type="ARBA" id="ARBA00023015"/>
    </source>
</evidence>
<keyword evidence="4" id="KW-0804">Transcription</keyword>
<protein>
    <recommendedName>
        <fullName evidence="8">Transcription factor domain-containing protein</fullName>
    </recommendedName>
</protein>
<name>A0AAD6CJW5_9EURO</name>
<keyword evidence="3" id="KW-0238">DNA-binding</keyword>
<dbReference type="CDD" id="cd12148">
    <property type="entry name" value="fungal_TF_MHR"/>
    <property type="match status" value="1"/>
</dbReference>
<dbReference type="InterPro" id="IPR052073">
    <property type="entry name" value="Amide_Lactam_Regulators"/>
</dbReference>
<dbReference type="PANTHER" id="PTHR47171:SF6">
    <property type="entry name" value="SPECIFIC TRANSCRIPTION FACTOR, PUTATIVE (AFU_ORTHOLOGUE AFUA_2G06130)-RELATED"/>
    <property type="match status" value="1"/>
</dbReference>
<organism evidence="6 7">
    <name type="scientific">Penicillium frequentans</name>
    <dbReference type="NCBI Taxonomy" id="3151616"/>
    <lineage>
        <taxon>Eukaryota</taxon>
        <taxon>Fungi</taxon>
        <taxon>Dikarya</taxon>
        <taxon>Ascomycota</taxon>
        <taxon>Pezizomycotina</taxon>
        <taxon>Eurotiomycetes</taxon>
        <taxon>Eurotiomycetidae</taxon>
        <taxon>Eurotiales</taxon>
        <taxon>Aspergillaceae</taxon>
        <taxon>Penicillium</taxon>
    </lineage>
</organism>
<evidence type="ECO:0000256" key="4">
    <source>
        <dbReference type="ARBA" id="ARBA00023163"/>
    </source>
</evidence>
<evidence type="ECO:0000313" key="7">
    <source>
        <dbReference type="Proteomes" id="UP001220324"/>
    </source>
</evidence>
<evidence type="ECO:0000256" key="1">
    <source>
        <dbReference type="ARBA" id="ARBA00022833"/>
    </source>
</evidence>